<comment type="subunit">
    <text evidence="5">Part of the 50S ribosomal subunit; part of the 5S rRNA/L5/L18/L25 subcomplex. Contacts the 5S rRNA and the P site tRNA. Forms a bridge to the 30S subunit in the 70S ribosome.</text>
</comment>
<dbReference type="InterPro" id="IPR022803">
    <property type="entry name" value="Ribosomal_uL5_dom_sf"/>
</dbReference>
<comment type="caution">
    <text evidence="9">The sequence shown here is derived from an EMBL/GenBank/DDBJ whole genome shotgun (WGS) entry which is preliminary data.</text>
</comment>
<accession>I4EC60</accession>
<keyword evidence="5" id="KW-0820">tRNA-binding</keyword>
<keyword evidence="5" id="KW-0699">rRNA-binding</keyword>
<dbReference type="AlphaFoldDB" id="I4EC60"/>
<reference evidence="9 10" key="1">
    <citation type="journal article" date="2012" name="ISME J.">
        <title>Nitrification expanded: discovery, physiology and genomics of a nitrite-oxidizing bacterium from the phylum Chloroflexi.</title>
        <authorList>
            <person name="Sorokin D.Y."/>
            <person name="Lucker S."/>
            <person name="Vejmelkova D."/>
            <person name="Kostrikina N.A."/>
            <person name="Kleerebezem R."/>
            <person name="Rijpstra W.I."/>
            <person name="Damste J.S."/>
            <person name="Le Paslier D."/>
            <person name="Muyzer G."/>
            <person name="Wagner M."/>
            <person name="van Loosdrecht M.C."/>
            <person name="Daims H."/>
        </authorList>
    </citation>
    <scope>NUCLEOTIDE SEQUENCE [LARGE SCALE GENOMIC DNA]</scope>
    <source>
        <strain evidence="10">none</strain>
    </source>
</reference>
<gene>
    <name evidence="5 9" type="primary">rplE</name>
    <name evidence="9" type="ORF">NITHO_10007</name>
</gene>
<dbReference type="PANTHER" id="PTHR11994">
    <property type="entry name" value="60S RIBOSOMAL PROTEIN L11-RELATED"/>
    <property type="match status" value="1"/>
</dbReference>
<evidence type="ECO:0000256" key="5">
    <source>
        <dbReference type="HAMAP-Rule" id="MF_01333"/>
    </source>
</evidence>
<dbReference type="GO" id="GO:0000049">
    <property type="term" value="F:tRNA binding"/>
    <property type="evidence" value="ECO:0007669"/>
    <property type="project" value="UniProtKB-UniRule"/>
</dbReference>
<comment type="function">
    <text evidence="5">This is 1 of the proteins that bind and probably mediate the attachment of the 5S RNA into the large ribosomal subunit, where it forms part of the central protuberance. In the 70S ribosome it contacts protein S13 of the 30S subunit (bridge B1b), connecting the 2 subunits; this bridge is implicated in subunit movement. Contacts the P site tRNA; the 5S rRNA and some of its associated proteins might help stabilize positioning of ribosome-bound tRNAs.</text>
</comment>
<dbReference type="InterPro" id="IPR020930">
    <property type="entry name" value="Ribosomal_uL5_bac-type"/>
</dbReference>
<keyword evidence="10" id="KW-1185">Reference proteome</keyword>
<dbReference type="InterPro" id="IPR031309">
    <property type="entry name" value="Ribosomal_uL5_C"/>
</dbReference>
<feature type="domain" description="Large ribosomal subunit protein uL5 N-terminal" evidence="7">
    <location>
        <begin position="25"/>
        <end position="81"/>
    </location>
</feature>
<dbReference type="NCBIfam" id="NF000585">
    <property type="entry name" value="PRK00010.1"/>
    <property type="match status" value="1"/>
</dbReference>
<dbReference type="InterPro" id="IPR002132">
    <property type="entry name" value="Ribosomal_uL5"/>
</dbReference>
<keyword evidence="3 5" id="KW-0687">Ribonucleoprotein</keyword>
<dbReference type="PROSITE" id="PS00358">
    <property type="entry name" value="RIBOSOMAL_L5"/>
    <property type="match status" value="1"/>
</dbReference>
<evidence type="ECO:0000256" key="6">
    <source>
        <dbReference type="RuleBase" id="RU003930"/>
    </source>
</evidence>
<dbReference type="GO" id="GO:0006412">
    <property type="term" value="P:translation"/>
    <property type="evidence" value="ECO:0007669"/>
    <property type="project" value="UniProtKB-UniRule"/>
</dbReference>
<sequence>MVARIRQRYQEEIVPKLIEEFGYRNVHEVPKLEKIVLNIGLGEAISNGRALDAAINDLTLISGQKPVVTRAKKSIAAFRLRAGMPIGVMVTLRGDRMYEFFDRLVGTALPRIRDFRGVPLKSFDGRGNYTLGLKEQLVFPEIDYDKIDRIRGLEVSIATTAKTDEEGRRLLALLGMPFQAAS</sequence>
<dbReference type="Pfam" id="PF00281">
    <property type="entry name" value="Ribosomal_L5"/>
    <property type="match status" value="1"/>
</dbReference>
<protein>
    <recommendedName>
        <fullName evidence="4 5">Large ribosomal subunit protein uL5</fullName>
    </recommendedName>
</protein>
<dbReference type="OrthoDB" id="9806626at2"/>
<dbReference type="GO" id="GO:0005840">
    <property type="term" value="C:ribosome"/>
    <property type="evidence" value="ECO:0007669"/>
    <property type="project" value="UniProtKB-KW"/>
</dbReference>
<dbReference type="HAMAP" id="MF_01333_B">
    <property type="entry name" value="Ribosomal_uL5_B"/>
    <property type="match status" value="1"/>
</dbReference>
<dbReference type="GO" id="GO:0003735">
    <property type="term" value="F:structural constituent of ribosome"/>
    <property type="evidence" value="ECO:0007669"/>
    <property type="project" value="InterPro"/>
</dbReference>
<organism evidence="9 10">
    <name type="scientific">Nitrolancea hollandica Lb</name>
    <dbReference type="NCBI Taxonomy" id="1129897"/>
    <lineage>
        <taxon>Bacteria</taxon>
        <taxon>Pseudomonadati</taxon>
        <taxon>Thermomicrobiota</taxon>
        <taxon>Thermomicrobia</taxon>
        <taxon>Sphaerobacterales</taxon>
        <taxon>Sphaerobacterineae</taxon>
        <taxon>Sphaerobacteraceae</taxon>
        <taxon>Nitrolancea</taxon>
    </lineage>
</organism>
<proteinExistence type="inferred from homology"/>
<dbReference type="Gene3D" id="3.30.1440.10">
    <property type="match status" value="1"/>
</dbReference>
<keyword evidence="2 5" id="KW-0689">Ribosomal protein</keyword>
<evidence type="ECO:0000259" key="8">
    <source>
        <dbReference type="Pfam" id="PF00673"/>
    </source>
</evidence>
<evidence type="ECO:0000313" key="9">
    <source>
        <dbReference type="EMBL" id="CCF82272.1"/>
    </source>
</evidence>
<dbReference type="RefSeq" id="WP_008474375.1">
    <property type="nucleotide sequence ID" value="NZ_CAGS01000001.1"/>
</dbReference>
<evidence type="ECO:0000256" key="1">
    <source>
        <dbReference type="ARBA" id="ARBA00008553"/>
    </source>
</evidence>
<evidence type="ECO:0000259" key="7">
    <source>
        <dbReference type="Pfam" id="PF00281"/>
    </source>
</evidence>
<feature type="domain" description="Large ribosomal subunit protein uL5 C-terminal" evidence="8">
    <location>
        <begin position="85"/>
        <end position="178"/>
    </location>
</feature>
<dbReference type="Proteomes" id="UP000004221">
    <property type="component" value="Unassembled WGS sequence"/>
</dbReference>
<dbReference type="SUPFAM" id="SSF55282">
    <property type="entry name" value="RL5-like"/>
    <property type="match status" value="1"/>
</dbReference>
<dbReference type="PIRSF" id="PIRSF002161">
    <property type="entry name" value="Ribosomal_L5"/>
    <property type="match status" value="1"/>
</dbReference>
<evidence type="ECO:0000256" key="2">
    <source>
        <dbReference type="ARBA" id="ARBA00022980"/>
    </source>
</evidence>
<keyword evidence="5" id="KW-0694">RNA-binding</keyword>
<dbReference type="Pfam" id="PF00673">
    <property type="entry name" value="Ribosomal_L5_C"/>
    <property type="match status" value="1"/>
</dbReference>
<evidence type="ECO:0000256" key="3">
    <source>
        <dbReference type="ARBA" id="ARBA00023274"/>
    </source>
</evidence>
<dbReference type="InterPro" id="IPR031310">
    <property type="entry name" value="Ribosomal_uL5_N"/>
</dbReference>
<evidence type="ECO:0000313" key="10">
    <source>
        <dbReference type="Proteomes" id="UP000004221"/>
    </source>
</evidence>
<dbReference type="GO" id="GO:1990904">
    <property type="term" value="C:ribonucleoprotein complex"/>
    <property type="evidence" value="ECO:0007669"/>
    <property type="project" value="UniProtKB-KW"/>
</dbReference>
<name>I4EC60_9BACT</name>
<dbReference type="GO" id="GO:0019843">
    <property type="term" value="F:rRNA binding"/>
    <property type="evidence" value="ECO:0007669"/>
    <property type="project" value="UniProtKB-UniRule"/>
</dbReference>
<dbReference type="FunFam" id="3.30.1440.10:FF:000001">
    <property type="entry name" value="50S ribosomal protein L5"/>
    <property type="match status" value="1"/>
</dbReference>
<dbReference type="InterPro" id="IPR020929">
    <property type="entry name" value="Ribosomal_uL5_CS"/>
</dbReference>
<evidence type="ECO:0000256" key="4">
    <source>
        <dbReference type="ARBA" id="ARBA00035245"/>
    </source>
</evidence>
<comment type="similarity">
    <text evidence="1 5 6">Belongs to the universal ribosomal protein uL5 family.</text>
</comment>
<dbReference type="EMBL" id="CAGS01000001">
    <property type="protein sequence ID" value="CCF82272.1"/>
    <property type="molecule type" value="Genomic_DNA"/>
</dbReference>